<dbReference type="InterPro" id="IPR036388">
    <property type="entry name" value="WH-like_DNA-bd_sf"/>
</dbReference>
<keyword evidence="4" id="KW-0804">Transcription</keyword>
<dbReference type="EMBL" id="CADCUR010000024">
    <property type="protein sequence ID" value="CAA9380542.1"/>
    <property type="molecule type" value="Genomic_DNA"/>
</dbReference>
<proteinExistence type="inferred from homology"/>
<keyword evidence="3" id="KW-0238">DNA-binding</keyword>
<dbReference type="AlphaFoldDB" id="A0A6J4NCJ0"/>
<accession>A0A6J4NCJ0</accession>
<dbReference type="Gene3D" id="1.10.10.10">
    <property type="entry name" value="Winged helix-like DNA-binding domain superfamily/Winged helix DNA-binding domain"/>
    <property type="match status" value="1"/>
</dbReference>
<protein>
    <submittedName>
        <fullName evidence="5">Transcriptional repressor, BlaI/MecI family</fullName>
    </submittedName>
</protein>
<evidence type="ECO:0000256" key="2">
    <source>
        <dbReference type="ARBA" id="ARBA00023015"/>
    </source>
</evidence>
<dbReference type="Gene3D" id="1.10.4040.10">
    <property type="entry name" value="Penicillinase repressor domain"/>
    <property type="match status" value="1"/>
</dbReference>
<evidence type="ECO:0000313" key="5">
    <source>
        <dbReference type="EMBL" id="CAA9380542.1"/>
    </source>
</evidence>
<evidence type="ECO:0000256" key="4">
    <source>
        <dbReference type="ARBA" id="ARBA00023163"/>
    </source>
</evidence>
<dbReference type="PIRSF" id="PIRSF019455">
    <property type="entry name" value="CopR_AtkY"/>
    <property type="match status" value="1"/>
</dbReference>
<organism evidence="5">
    <name type="scientific">uncultured Pyrinomonadaceae bacterium</name>
    <dbReference type="NCBI Taxonomy" id="2283094"/>
    <lineage>
        <taxon>Bacteria</taxon>
        <taxon>Pseudomonadati</taxon>
        <taxon>Acidobacteriota</taxon>
        <taxon>Blastocatellia</taxon>
        <taxon>Blastocatellales</taxon>
        <taxon>Pyrinomonadaceae</taxon>
        <taxon>environmental samples</taxon>
    </lineage>
</organism>
<dbReference type="InterPro" id="IPR005650">
    <property type="entry name" value="BlaI_family"/>
</dbReference>
<sequence length="128" mass="14797">MAQQTKPTQAELEILSVLWERDAATVREVHEVLDRRKPTGYTTVLKLLQLMDEKNLVERNRTNRAHVYRAKIKQNETGKQMLKDVLQKVFGGSALRLVQQVLETETTAEDLKQIRQLIQEAEKKGESK</sequence>
<gene>
    <name evidence="5" type="ORF">AVDCRST_MAG74-465</name>
</gene>
<evidence type="ECO:0000256" key="1">
    <source>
        <dbReference type="ARBA" id="ARBA00011046"/>
    </source>
</evidence>
<dbReference type="GO" id="GO:0045892">
    <property type="term" value="P:negative regulation of DNA-templated transcription"/>
    <property type="evidence" value="ECO:0007669"/>
    <property type="project" value="InterPro"/>
</dbReference>
<reference evidence="5" key="1">
    <citation type="submission" date="2020-02" db="EMBL/GenBank/DDBJ databases">
        <authorList>
            <person name="Meier V. D."/>
        </authorList>
    </citation>
    <scope>NUCLEOTIDE SEQUENCE</scope>
    <source>
        <strain evidence="5">AVDCRST_MAG74</strain>
    </source>
</reference>
<dbReference type="SUPFAM" id="SSF46785">
    <property type="entry name" value="Winged helix' DNA-binding domain"/>
    <property type="match status" value="1"/>
</dbReference>
<dbReference type="InterPro" id="IPR036390">
    <property type="entry name" value="WH_DNA-bd_sf"/>
</dbReference>
<dbReference type="GO" id="GO:0003677">
    <property type="term" value="F:DNA binding"/>
    <property type="evidence" value="ECO:0007669"/>
    <property type="project" value="UniProtKB-KW"/>
</dbReference>
<keyword evidence="2" id="KW-0805">Transcription regulation</keyword>
<name>A0A6J4NCJ0_9BACT</name>
<comment type="similarity">
    <text evidence="1">Belongs to the BlaI transcriptional regulatory family.</text>
</comment>
<evidence type="ECO:0000256" key="3">
    <source>
        <dbReference type="ARBA" id="ARBA00023125"/>
    </source>
</evidence>
<dbReference type="Pfam" id="PF03965">
    <property type="entry name" value="Penicillinase_R"/>
    <property type="match status" value="1"/>
</dbReference>